<feature type="region of interest" description="Disordered" evidence="3">
    <location>
        <begin position="2397"/>
        <end position="2418"/>
    </location>
</feature>
<feature type="region of interest" description="Disordered" evidence="3">
    <location>
        <begin position="962"/>
        <end position="1011"/>
    </location>
</feature>
<feature type="coiled-coil region" evidence="2">
    <location>
        <begin position="557"/>
        <end position="591"/>
    </location>
</feature>
<evidence type="ECO:0000256" key="3">
    <source>
        <dbReference type="SAM" id="MobiDB-lite"/>
    </source>
</evidence>
<keyword evidence="2" id="KW-0175">Coiled coil</keyword>
<feature type="coiled-coil region" evidence="2">
    <location>
        <begin position="1600"/>
        <end position="1646"/>
    </location>
</feature>
<dbReference type="PANTHER" id="PTHR34894">
    <property type="entry name" value="SAM-DEPENDENT METHYLTRANSFERASE RSMI, CONSERVED SITE"/>
    <property type="match status" value="1"/>
</dbReference>
<dbReference type="OrthoDB" id="313497at2759"/>
<feature type="region of interest" description="Disordered" evidence="3">
    <location>
        <begin position="1887"/>
        <end position="1930"/>
    </location>
</feature>
<feature type="compositionally biased region" description="Low complexity" evidence="3">
    <location>
        <begin position="993"/>
        <end position="1011"/>
    </location>
</feature>
<dbReference type="InterPro" id="IPR018247">
    <property type="entry name" value="EF_Hand_1_Ca_BS"/>
</dbReference>
<feature type="coiled-coil region" evidence="2">
    <location>
        <begin position="1779"/>
        <end position="1855"/>
    </location>
</feature>
<feature type="region of interest" description="Disordered" evidence="3">
    <location>
        <begin position="632"/>
        <end position="656"/>
    </location>
</feature>
<accession>A0A0V0QL92</accession>
<dbReference type="Gene3D" id="1.10.238.10">
    <property type="entry name" value="EF-hand"/>
    <property type="match status" value="1"/>
</dbReference>
<gene>
    <name evidence="5" type="ORF">PPERSA_01842</name>
</gene>
<name>A0A0V0QL92_PSEPJ</name>
<feature type="compositionally biased region" description="Polar residues" evidence="3">
    <location>
        <begin position="672"/>
        <end position="689"/>
    </location>
</feature>
<feature type="compositionally biased region" description="Polar residues" evidence="3">
    <location>
        <begin position="2684"/>
        <end position="2701"/>
    </location>
</feature>
<evidence type="ECO:0000256" key="2">
    <source>
        <dbReference type="SAM" id="Coils"/>
    </source>
</evidence>
<dbReference type="InParanoid" id="A0A0V0QL92"/>
<dbReference type="PANTHER" id="PTHR34894:SF5">
    <property type="entry name" value="EF-HAND DOMAIN-CONTAINING PROTEIN"/>
    <property type="match status" value="1"/>
</dbReference>
<reference evidence="5 6" key="1">
    <citation type="journal article" date="2015" name="Sci. Rep.">
        <title>Genome of the facultative scuticociliatosis pathogen Pseudocohnilembus persalinus provides insight into its virulence through horizontal gene transfer.</title>
        <authorList>
            <person name="Xiong J."/>
            <person name="Wang G."/>
            <person name="Cheng J."/>
            <person name="Tian M."/>
            <person name="Pan X."/>
            <person name="Warren A."/>
            <person name="Jiang C."/>
            <person name="Yuan D."/>
            <person name="Miao W."/>
        </authorList>
    </citation>
    <scope>NUCLEOTIDE SEQUENCE [LARGE SCALE GENOMIC DNA]</scope>
    <source>
        <strain evidence="5">36N120E</strain>
    </source>
</reference>
<dbReference type="SUPFAM" id="SSF47473">
    <property type="entry name" value="EF-hand"/>
    <property type="match status" value="1"/>
</dbReference>
<feature type="region of interest" description="Disordered" evidence="3">
    <location>
        <begin position="1032"/>
        <end position="1067"/>
    </location>
</feature>
<dbReference type="InterPro" id="IPR011992">
    <property type="entry name" value="EF-hand-dom_pair"/>
</dbReference>
<sequence length="2701" mass="322372">MTEVEQTAQGKKYQSIDFQNKNDSTYKPENDINYKKISNLEQLEKRISQFNMIDQQNKQLFNNPSKYNVNINNEQNNLKYEENSGSSKNNKASIDKRMNTTYFDNKQQNQNQNKNDNQMTFKTMYNQSLLKQAPSQIQDEYFYDSSKKIRTLVEQNNLDKTPKQDNQVLYTHGTYAHRQKQKNQLGNGGDQDNQKSAKILGNYRKSYQQNQTAKNLVQIKIQRNQSVNFTSNFMNKSGFGSKSILGQMGTSRDGQISPIKKFESTLQSPVGKITHKTLSQALNSQINTGNQNTSQNLGVPQNGQFRINLQLNNNLNIDQSQQIQMGSQNISFADFENQAYNQKELLEDLIEEFPQEEAYTNFTDYNGKNYKQQVEEQKSQQQQQPQQQQEWLKKCLEQYVQENLNNGIQNNNFQFSQLQNWLKSQLKEILNEERVSFKKMDEIFNYKNLRNTELQRRKSMIQRAEECIMVAFNEIIRQITNESQEKGNLLFQIFGALMNLNKKNQNVQELEKKYQFQEYLVKSKMDTKYIGEKNLQKQKDEQIQQLLSHLRDKEIEIMKQQVQAEYLEGQKKQMQNQIVKQEEKIKNLKSLTVNYYKQVKFMKKKGDAKLKALKKNFELKQKNQMNSSYNGNNFLNVENNINNNQNNNENIKDQSVNNNNQNKVQINAGNNQTANKMNLSNVSNKSGTSIKKKIKKKKQDNTEYQYDDSENDEDMENAMDISFSDIIQQEMEKLKEKEKYSGGIQIQTEEKDYKFKVNQDTQTDPFQCMNYLKSVKTQTEVQLIDKKYDKIMTPLQIEIHLKELEINNQILRIQEQSYDYGNNNYNYGAKNINEQENKKNQNDNQTEKEINEKKKQEQNRIQIKDILEGLPVFQKQGPGYQYNAMEHFFKNLFVFKEFMEVSYYNTQLLEREVGGYRRQSVISGDLDKQQIRQPFGRDGNRYISHRRSGYFQASELQSGNSFIQNDSLNSSQQSHSNLPLKKDNSQSNILVSNNTNGNINNNNQVGNQQGNNNQQLHKMVKNALEVLEEEKMDQSYQNGKKEIKQSLQQQQQQKNAFPVKRKPQKQKSTIVLNEQYNGFSRRDSVLQGQTKQKSIILANGTDNSGSKKNQQKLEKITKNNGSVLDKLDQQQKEKLYNELLEHSIQDHRKNYNKNNNNKGNNNNINNQSVISEEGSVYLKSYKPVYLDKAFQEQVLCIVHLFNLEQEKVKNMQEGIQELVKILKELFKFSKVLFMHIKKSLTQQQQSIFESFSQQFSTIRWKLPKEIDSQFESDINKNEKEQSQGENQTRKLKFKKKGDFFHFNMFQRAQKMSLKNKQNNPGTIIVTKIRDGIIKKGHYLSLKFVLKQISQLYDERIRMIRENRVDEDLDMPIFCFQKFMQYFGFKSVAESKLDNVQNLTQSEMIKYFNALEFIKNISKYGTAINNLESDLTYNVPYLKVVDYIRVHLEPVFAQDQLNEIKNWVENNKLQDLNFQYNNQQYLEFDNFMNEVLKRYRTILKSAQQHAIHAFQAADLDGNGTISLSEFLTLYRHIESNKFNFDEVLDLFERQADVVTEGEKNLSFDKFTSLCVEKRIFSEKVQNLFIVVMNEEQVREKYLILKTNFEKEKREIQSNLNQLKEYVLPETYENWILILDNLQKRMEQANVDQKPTLLGHKVLKNELERLIEEGKRNAELGDAFQDDSDEDEDEREFYHNLNQIKAQSSQKNDEVDEKGELYDLDNINAKQEAKEILKAFMEIENEADLIKHKHQTKTGVYKSDRQLSKNLNKWDTKKIQNQNINKNKNEDFDQYSANFDKYQNQKISNINDLSNRISMYNDEDNKGEILSQKIQFLQNQYQQQEKEEDQLQNDMKIALELINKRKSMNKATTSQTGFMDKKMLEMEIRHEKIKKKREERIQKQHETELEQKKGDDFSSGKKKGQNLKQNQQNDDKIQNLKERRNILQKQQVYDVEQDIDSLKKGFRQEIANNIKYMKKTQEAGRSLQDFSEINKIYEEAQESKNKYNKFRAEKMMKKLNFIIMQKKRSYFRAFQEILQEEKEEDLYMFQQSQKILGFKKKKRLFLGWYIVVCNQIAEEQCKRKLEDEEVEQKQILERAYTYYLRKIARKCFKSWKNFREIRMQQYQQEVQNNVLKQKVNSFVDQLKNKLQRNEKKFLEKNKEYEYVQGQNQEYQEFQQEYKENEEEQVEQDYIQVNEDYIKRNQIKNEVKKMKKEQQILEDHTKQIQELNQKKLKLSDFDKKFEQEAYKLQQEQKQIQDKIKQEEKLLQIQQNSKYTTPEKDNNIENENDNYIDEDLQEESLFEISQQDDNQRNSGSYQDNNSINWSRQGKSNNQNRYGSVDKSQSQNLNLSQNSQNLSQNQEKMSSEKKAEILQRKKEKEIERLKKLKEIELRAQKRKEAAEQIKKKHEEQKRQKELEKQKKEQEALEKERLKREEYQKEQQLKKQQEKERKEQLQFQKEEMLRKQKMAVEFYQKQQLKFFGILPWKKFCQRNFEKFLEAVEIDNLRIQKSAFQFLKEGIRVVKKEKQIEMQYKSQRAILHYEKQMKSKILYILQVNVAEEQEWAAQFVNVRPQFLQKLAFQKWAQNLNELRNENIKIEMEQKKLIEDFQRGVLLNRYFKEWQFQAGEEKRNQLREQNKQQMWGKVNNWLKELEEKDNISGLYDIKINEDQIQNNKNKLNHQNDFKKQNQYQSENDDYMNNYQRH</sequence>
<feature type="region of interest" description="Disordered" evidence="3">
    <location>
        <begin position="1096"/>
        <end position="1117"/>
    </location>
</feature>
<feature type="region of interest" description="Disordered" evidence="3">
    <location>
        <begin position="2300"/>
        <end position="2342"/>
    </location>
</feature>
<feature type="coiled-coil region" evidence="2">
    <location>
        <begin position="2137"/>
        <end position="2269"/>
    </location>
</feature>
<feature type="domain" description="EF-hand" evidence="4">
    <location>
        <begin position="1500"/>
        <end position="1535"/>
    </location>
</feature>
<feature type="region of interest" description="Disordered" evidence="3">
    <location>
        <begin position="833"/>
        <end position="857"/>
    </location>
</feature>
<dbReference type="GO" id="GO:0005509">
    <property type="term" value="F:calcium ion binding"/>
    <property type="evidence" value="ECO:0007669"/>
    <property type="project" value="InterPro"/>
</dbReference>
<dbReference type="Proteomes" id="UP000054937">
    <property type="component" value="Unassembled WGS sequence"/>
</dbReference>
<keyword evidence="1" id="KW-0106">Calcium</keyword>
<organism evidence="5 6">
    <name type="scientific">Pseudocohnilembus persalinus</name>
    <name type="common">Ciliate</name>
    <dbReference type="NCBI Taxonomy" id="266149"/>
    <lineage>
        <taxon>Eukaryota</taxon>
        <taxon>Sar</taxon>
        <taxon>Alveolata</taxon>
        <taxon>Ciliophora</taxon>
        <taxon>Intramacronucleata</taxon>
        <taxon>Oligohymenophorea</taxon>
        <taxon>Scuticociliatia</taxon>
        <taxon>Philasterida</taxon>
        <taxon>Pseudocohnilembidae</taxon>
        <taxon>Pseudocohnilembus</taxon>
    </lineage>
</organism>
<dbReference type="PROSITE" id="PS00018">
    <property type="entry name" value="EF_HAND_1"/>
    <property type="match status" value="1"/>
</dbReference>
<feature type="region of interest" description="Disordered" evidence="3">
    <location>
        <begin position="1"/>
        <end position="27"/>
    </location>
</feature>
<feature type="compositionally biased region" description="Basic and acidic residues" evidence="3">
    <location>
        <begin position="1887"/>
        <end position="1913"/>
    </location>
</feature>
<dbReference type="PROSITE" id="PS50222">
    <property type="entry name" value="EF_HAND_2"/>
    <property type="match status" value="1"/>
</dbReference>
<feature type="region of interest" description="Disordered" evidence="3">
    <location>
        <begin position="2675"/>
        <end position="2701"/>
    </location>
</feature>
<feature type="compositionally biased region" description="Low complexity" evidence="3">
    <location>
        <begin position="964"/>
        <end position="979"/>
    </location>
</feature>
<feature type="compositionally biased region" description="Polar residues" evidence="3">
    <location>
        <begin position="2300"/>
        <end position="2333"/>
    </location>
</feature>
<keyword evidence="6" id="KW-1185">Reference proteome</keyword>
<evidence type="ECO:0000259" key="4">
    <source>
        <dbReference type="PROSITE" id="PS50222"/>
    </source>
</evidence>
<protein>
    <recommendedName>
        <fullName evidence="4">EF-hand domain-containing protein</fullName>
    </recommendedName>
</protein>
<evidence type="ECO:0000313" key="6">
    <source>
        <dbReference type="Proteomes" id="UP000054937"/>
    </source>
</evidence>
<proteinExistence type="predicted"/>
<comment type="caution">
    <text evidence="5">The sequence shown here is derived from an EMBL/GenBank/DDBJ whole genome shotgun (WGS) entry which is preliminary data.</text>
</comment>
<evidence type="ECO:0000313" key="5">
    <source>
        <dbReference type="EMBL" id="KRX02725.1"/>
    </source>
</evidence>
<feature type="coiled-coil region" evidence="2">
    <location>
        <begin position="2577"/>
        <end position="2604"/>
    </location>
</feature>
<feature type="region of interest" description="Disordered" evidence="3">
    <location>
        <begin position="670"/>
        <end position="711"/>
    </location>
</feature>
<dbReference type="EMBL" id="LDAU01000153">
    <property type="protein sequence ID" value="KRX02725.1"/>
    <property type="molecule type" value="Genomic_DNA"/>
</dbReference>
<evidence type="ECO:0000256" key="1">
    <source>
        <dbReference type="ARBA" id="ARBA00022837"/>
    </source>
</evidence>
<dbReference type="InterPro" id="IPR002048">
    <property type="entry name" value="EF_hand_dom"/>
</dbReference>